<evidence type="ECO:0000259" key="8">
    <source>
        <dbReference type="PROSITE" id="PS50893"/>
    </source>
</evidence>
<dbReference type="SUPFAM" id="SSF90123">
    <property type="entry name" value="ABC transporter transmembrane region"/>
    <property type="match status" value="1"/>
</dbReference>
<comment type="subcellular location">
    <subcellularLocation>
        <location evidence="1">Cell membrane</location>
        <topology evidence="1">Multi-pass membrane protein</topology>
    </subcellularLocation>
</comment>
<dbReference type="Gene3D" id="3.40.50.300">
    <property type="entry name" value="P-loop containing nucleotide triphosphate hydrolases"/>
    <property type="match status" value="1"/>
</dbReference>
<dbReference type="RefSeq" id="WP_073296044.1">
    <property type="nucleotide sequence ID" value="NZ_FQUF01000007.1"/>
</dbReference>
<dbReference type="GO" id="GO:0005524">
    <property type="term" value="F:ATP binding"/>
    <property type="evidence" value="ECO:0007669"/>
    <property type="project" value="UniProtKB-KW"/>
</dbReference>
<dbReference type="SMART" id="SM00382">
    <property type="entry name" value="AAA"/>
    <property type="match status" value="1"/>
</dbReference>
<dbReference type="GO" id="GO:0140359">
    <property type="term" value="F:ABC-type transporter activity"/>
    <property type="evidence" value="ECO:0007669"/>
    <property type="project" value="InterPro"/>
</dbReference>
<dbReference type="CDD" id="cd03228">
    <property type="entry name" value="ABCC_MRP_Like"/>
    <property type="match status" value="1"/>
</dbReference>
<feature type="transmembrane region" description="Helical" evidence="7">
    <location>
        <begin position="127"/>
        <end position="146"/>
    </location>
</feature>
<dbReference type="InterPro" id="IPR036640">
    <property type="entry name" value="ABC1_TM_sf"/>
</dbReference>
<dbReference type="Pfam" id="PF00005">
    <property type="entry name" value="ABC_tran"/>
    <property type="match status" value="1"/>
</dbReference>
<dbReference type="Gene3D" id="1.20.1560.10">
    <property type="entry name" value="ABC transporter type 1, transmembrane domain"/>
    <property type="match status" value="1"/>
</dbReference>
<evidence type="ECO:0000313" key="11">
    <source>
        <dbReference type="Proteomes" id="UP000184128"/>
    </source>
</evidence>
<evidence type="ECO:0000256" key="4">
    <source>
        <dbReference type="ARBA" id="ARBA00022840"/>
    </source>
</evidence>
<evidence type="ECO:0000256" key="1">
    <source>
        <dbReference type="ARBA" id="ARBA00004651"/>
    </source>
</evidence>
<dbReference type="Proteomes" id="UP000184128">
    <property type="component" value="Unassembled WGS sequence"/>
</dbReference>
<dbReference type="GO" id="GO:0016887">
    <property type="term" value="F:ATP hydrolysis activity"/>
    <property type="evidence" value="ECO:0007669"/>
    <property type="project" value="InterPro"/>
</dbReference>
<evidence type="ECO:0000256" key="6">
    <source>
        <dbReference type="ARBA" id="ARBA00023136"/>
    </source>
</evidence>
<feature type="transmembrane region" description="Helical" evidence="7">
    <location>
        <begin position="52"/>
        <end position="70"/>
    </location>
</feature>
<dbReference type="PANTHER" id="PTHR24221:SF654">
    <property type="entry name" value="ATP-BINDING CASSETTE SUB-FAMILY B MEMBER 6"/>
    <property type="match status" value="1"/>
</dbReference>
<proteinExistence type="predicted"/>
<feature type="domain" description="ABC transporter" evidence="8">
    <location>
        <begin position="323"/>
        <end position="528"/>
    </location>
</feature>
<dbReference type="PANTHER" id="PTHR24221">
    <property type="entry name" value="ATP-BINDING CASSETTE SUB-FAMILY B"/>
    <property type="match status" value="1"/>
</dbReference>
<dbReference type="SUPFAM" id="SSF52540">
    <property type="entry name" value="P-loop containing nucleoside triphosphate hydrolases"/>
    <property type="match status" value="1"/>
</dbReference>
<evidence type="ECO:0000256" key="3">
    <source>
        <dbReference type="ARBA" id="ARBA00022741"/>
    </source>
</evidence>
<dbReference type="OrthoDB" id="95687at2"/>
<dbReference type="InterPro" id="IPR017871">
    <property type="entry name" value="ABC_transporter-like_CS"/>
</dbReference>
<evidence type="ECO:0000313" key="10">
    <source>
        <dbReference type="EMBL" id="SHE50684.1"/>
    </source>
</evidence>
<keyword evidence="2 7" id="KW-0812">Transmembrane</keyword>
<keyword evidence="3" id="KW-0547">Nucleotide-binding</keyword>
<keyword evidence="4 10" id="KW-0067">ATP-binding</keyword>
<dbReference type="AlphaFoldDB" id="A0A1M4U281"/>
<dbReference type="InterPro" id="IPR039421">
    <property type="entry name" value="Type_1_exporter"/>
</dbReference>
<feature type="transmembrane region" description="Helical" evidence="7">
    <location>
        <begin position="152"/>
        <end position="169"/>
    </location>
</feature>
<sequence>MFYYIYKFWKENLVVTLILFLTGLCQTIVSVQVASALDALIAFNFNHFLRIVGIVLGLFAIQLIFVRLQIIKISQVKQKMATAIRTDITQRIEKTSYNEFHKRQVGTYASWLSNDLSTIETVGFDNFYALLTGSIATLTSVIALFFFHWSLVLWTIVAGALTIFLPKIFEKQMAKSSLNTTKENERFLSRVSEVLSGFDTLFSYSLLKNITKNTREASLKLAAAKNDQAVVVSNVTIAGVFGNVFGQISILTLTGFLAFRKIVPIGSFAATSNLGITIFNTLGNVSTQLAQIRSVQPIFDKFENIEAHTENNQHLIPSEIQGIKLSHLSYAYGDKQVLSDISYHFELGNKYAIVGSSGSGKSTLLNILIGKLIDYTGSATFSNLELNEINGKDLRNNILYIDQTPYLFSGTIRENITLGESFSNSAFNQVIKEAVLEDIIEKLPDGLDTDIGEAGRLLSGGQRQRIALARGLIRGKRIILIDEGTSSLDESSALRIEENLVNNPKLTVIMITHQLRDKIEKQLDGVLTLL</sequence>
<keyword evidence="11" id="KW-1185">Reference proteome</keyword>
<dbReference type="GO" id="GO:0005886">
    <property type="term" value="C:plasma membrane"/>
    <property type="evidence" value="ECO:0007669"/>
    <property type="project" value="UniProtKB-SubCell"/>
</dbReference>
<evidence type="ECO:0000256" key="2">
    <source>
        <dbReference type="ARBA" id="ARBA00022692"/>
    </source>
</evidence>
<dbReference type="InterPro" id="IPR003593">
    <property type="entry name" value="AAA+_ATPase"/>
</dbReference>
<dbReference type="PROSITE" id="PS50893">
    <property type="entry name" value="ABC_TRANSPORTER_2"/>
    <property type="match status" value="1"/>
</dbReference>
<reference evidence="10 11" key="1">
    <citation type="submission" date="2016-11" db="EMBL/GenBank/DDBJ databases">
        <authorList>
            <person name="Jaros S."/>
            <person name="Januszkiewicz K."/>
            <person name="Wedrychowicz H."/>
        </authorList>
    </citation>
    <scope>NUCLEOTIDE SEQUENCE [LARGE SCALE GENOMIC DNA]</scope>
    <source>
        <strain evidence="10 11">DSM 15692</strain>
    </source>
</reference>
<organism evidence="10 11">
    <name type="scientific">Atopostipes suicloacalis DSM 15692</name>
    <dbReference type="NCBI Taxonomy" id="1121025"/>
    <lineage>
        <taxon>Bacteria</taxon>
        <taxon>Bacillati</taxon>
        <taxon>Bacillota</taxon>
        <taxon>Bacilli</taxon>
        <taxon>Lactobacillales</taxon>
        <taxon>Carnobacteriaceae</taxon>
        <taxon>Atopostipes</taxon>
    </lineage>
</organism>
<keyword evidence="5 7" id="KW-1133">Transmembrane helix</keyword>
<evidence type="ECO:0000259" key="9">
    <source>
        <dbReference type="PROSITE" id="PS50929"/>
    </source>
</evidence>
<accession>A0A1M4U281</accession>
<feature type="domain" description="ABC transmembrane type-1" evidence="9">
    <location>
        <begin position="13"/>
        <end position="294"/>
    </location>
</feature>
<name>A0A1M4U281_9LACT</name>
<dbReference type="PROSITE" id="PS50929">
    <property type="entry name" value="ABC_TM1F"/>
    <property type="match status" value="1"/>
</dbReference>
<dbReference type="PROSITE" id="PS00211">
    <property type="entry name" value="ABC_TRANSPORTER_1"/>
    <property type="match status" value="1"/>
</dbReference>
<dbReference type="InterPro" id="IPR011527">
    <property type="entry name" value="ABC1_TM_dom"/>
</dbReference>
<gene>
    <name evidence="10" type="ORF">SAMN02745249_00558</name>
</gene>
<dbReference type="EMBL" id="FQUF01000007">
    <property type="protein sequence ID" value="SHE50684.1"/>
    <property type="molecule type" value="Genomic_DNA"/>
</dbReference>
<dbReference type="Pfam" id="PF00664">
    <property type="entry name" value="ABC_membrane"/>
    <property type="match status" value="1"/>
</dbReference>
<keyword evidence="6 7" id="KW-0472">Membrane</keyword>
<dbReference type="GO" id="GO:0034040">
    <property type="term" value="F:ATPase-coupled lipid transmembrane transporter activity"/>
    <property type="evidence" value="ECO:0007669"/>
    <property type="project" value="TreeGrafter"/>
</dbReference>
<protein>
    <submittedName>
        <fullName evidence="10">ATP-binding cassette, subfamily B</fullName>
    </submittedName>
</protein>
<dbReference type="InterPro" id="IPR003439">
    <property type="entry name" value="ABC_transporter-like_ATP-bd"/>
</dbReference>
<dbReference type="InterPro" id="IPR027417">
    <property type="entry name" value="P-loop_NTPase"/>
</dbReference>
<evidence type="ECO:0000256" key="5">
    <source>
        <dbReference type="ARBA" id="ARBA00022989"/>
    </source>
</evidence>
<evidence type="ECO:0000256" key="7">
    <source>
        <dbReference type="SAM" id="Phobius"/>
    </source>
</evidence>
<dbReference type="STRING" id="1121025.SAMN02745249_00558"/>